<dbReference type="AlphaFoldDB" id="A0A4R5D546"/>
<dbReference type="RefSeq" id="WP_132108545.1">
    <property type="nucleotide sequence ID" value="NZ_SMFO01000001.1"/>
</dbReference>
<dbReference type="EMBL" id="SMFO01000001">
    <property type="protein sequence ID" value="TDE06334.1"/>
    <property type="molecule type" value="Genomic_DNA"/>
</dbReference>
<gene>
    <name evidence="1" type="ORF">E0F98_01580</name>
</gene>
<dbReference type="Proteomes" id="UP000294597">
    <property type="component" value="Unassembled WGS sequence"/>
</dbReference>
<protein>
    <submittedName>
        <fullName evidence="1">Uncharacterized protein</fullName>
    </submittedName>
</protein>
<reference evidence="1 2" key="1">
    <citation type="submission" date="2019-03" db="EMBL/GenBank/DDBJ databases">
        <title>Flavobacterium TSA-D2 sp. nov., isolated from arctic soil.</title>
        <authorList>
            <person name="Chaudhary D.K."/>
        </authorList>
    </citation>
    <scope>NUCLEOTIDE SEQUENCE [LARGE SCALE GENOMIC DNA]</scope>
    <source>
        <strain evidence="1 2">TSA-D2</strain>
    </source>
</reference>
<dbReference type="PROSITE" id="PS51257">
    <property type="entry name" value="PROKAR_LIPOPROTEIN"/>
    <property type="match status" value="1"/>
</dbReference>
<name>A0A4R5D546_9FLAO</name>
<evidence type="ECO:0000313" key="2">
    <source>
        <dbReference type="Proteomes" id="UP000294597"/>
    </source>
</evidence>
<sequence>MKKILLGLTLVATLTMVSCKQETKVEVGEAADAVGAEMDQAIDTAAARLDTAIDSTKSKTGAALEKGAAKMNAASEKMKEDAKK</sequence>
<accession>A0A4R5D546</accession>
<organism evidence="1 2">
    <name type="scientific">Flavobacterium hiemivividum</name>
    <dbReference type="NCBI Taxonomy" id="2541734"/>
    <lineage>
        <taxon>Bacteria</taxon>
        <taxon>Pseudomonadati</taxon>
        <taxon>Bacteroidota</taxon>
        <taxon>Flavobacteriia</taxon>
        <taxon>Flavobacteriales</taxon>
        <taxon>Flavobacteriaceae</taxon>
        <taxon>Flavobacterium</taxon>
    </lineage>
</organism>
<keyword evidence="2" id="KW-1185">Reference proteome</keyword>
<evidence type="ECO:0000313" key="1">
    <source>
        <dbReference type="EMBL" id="TDE06334.1"/>
    </source>
</evidence>
<proteinExistence type="predicted"/>
<comment type="caution">
    <text evidence="1">The sequence shown here is derived from an EMBL/GenBank/DDBJ whole genome shotgun (WGS) entry which is preliminary data.</text>
</comment>